<sequence>MRGAAIIRVAAVRVAIVATASYKRRRTPIRKEDAMLDEMVREHAEKADGLPLRNEDGDIRAEVNEAVAAAVEAGDAARLRALFTDLHATDQSDLLLSLDPADRPRLIELLGDAFDFAALTELDETARTRIVEALETRTLVEGVRELDSDDAVYILEDLDKEDQDEILDQLPALERVALARSLDYPEESAGRRMQTEFVAVPAFWTVGQTIDHLRETEDLPERFYEIFVVDPRYQLLGEVSLDVLLRTKRPVAMVDIVSEERHQVKATDDQEDVARLFERYNWVSAAVVDDAGRLVGVITVDDVVDVIEEEADEDLKALGGVKADEELSDTVWYIAKSRFSWLFLNLFTAILASAVIGMFEGQIEKMVALAVLMPIVASQGGNAGTQTMTVAVRALATRQLGNANARRIVLREVAAGFLNGIAFAVIMGAVAVAWFGLPDLGLVIGLSMVVVLIAAALGGILIPLALHKLGADPAVSSGPFVTTVTDVVGFFAFLGIATLWFRLS</sequence>
<evidence type="ECO:0000256" key="8">
    <source>
        <dbReference type="PROSITE-ProRule" id="PRU00703"/>
    </source>
</evidence>
<name>A0A348G0D9_9HYPH</name>
<feature type="transmembrane region" description="Helical" evidence="9">
    <location>
        <begin position="416"/>
        <end position="437"/>
    </location>
</feature>
<dbReference type="InterPro" id="IPR046342">
    <property type="entry name" value="CBS_dom_sf"/>
</dbReference>
<dbReference type="InterPro" id="IPR006668">
    <property type="entry name" value="Mg_transptr_MgtE_intracell_dom"/>
</dbReference>
<reference evidence="11 12" key="1">
    <citation type="submission" date="2018-08" db="EMBL/GenBank/DDBJ databases">
        <title>Complete genome sequencing of Blastochloris tepida GI.</title>
        <authorList>
            <person name="Tsukatani Y."/>
            <person name="Mori H."/>
        </authorList>
    </citation>
    <scope>NUCLEOTIDE SEQUENCE [LARGE SCALE GENOMIC DNA]</scope>
    <source>
        <strain evidence="11 12">GI</strain>
    </source>
</reference>
<evidence type="ECO:0000256" key="5">
    <source>
        <dbReference type="ARBA" id="ARBA00022842"/>
    </source>
</evidence>
<dbReference type="Pfam" id="PF03448">
    <property type="entry name" value="MgtE_N"/>
    <property type="match status" value="1"/>
</dbReference>
<dbReference type="SMART" id="SM00116">
    <property type="entry name" value="CBS"/>
    <property type="match status" value="1"/>
</dbReference>
<dbReference type="InterPro" id="IPR036739">
    <property type="entry name" value="SLC41_membr_dom_sf"/>
</dbReference>
<dbReference type="Pfam" id="PF01769">
    <property type="entry name" value="MgtE"/>
    <property type="match status" value="1"/>
</dbReference>
<keyword evidence="4 9" id="KW-0812">Transmembrane</keyword>
<dbReference type="InterPro" id="IPR006667">
    <property type="entry name" value="SLC41_membr_dom"/>
</dbReference>
<dbReference type="InterPro" id="IPR038076">
    <property type="entry name" value="MgtE_N_sf"/>
</dbReference>
<evidence type="ECO:0000256" key="3">
    <source>
        <dbReference type="ARBA" id="ARBA00022448"/>
    </source>
</evidence>
<feature type="domain" description="CBS" evidence="10">
    <location>
        <begin position="257"/>
        <end position="313"/>
    </location>
</feature>
<dbReference type="KEGG" id="blag:BLTE_17070"/>
<evidence type="ECO:0000256" key="9">
    <source>
        <dbReference type="RuleBase" id="RU362011"/>
    </source>
</evidence>
<dbReference type="PANTHER" id="PTHR43773:SF1">
    <property type="entry name" value="MAGNESIUM TRANSPORTER MGTE"/>
    <property type="match status" value="1"/>
</dbReference>
<dbReference type="Proteomes" id="UP000266934">
    <property type="component" value="Chromosome"/>
</dbReference>
<dbReference type="GO" id="GO:0046872">
    <property type="term" value="F:metal ion binding"/>
    <property type="evidence" value="ECO:0007669"/>
    <property type="project" value="UniProtKB-KW"/>
</dbReference>
<dbReference type="SUPFAM" id="SSF158791">
    <property type="entry name" value="MgtE N-terminal domain-like"/>
    <property type="match status" value="1"/>
</dbReference>
<comment type="subcellular location">
    <subcellularLocation>
        <location evidence="9">Cell membrane</location>
        <topology evidence="9">Multi-pass membrane protein</topology>
    </subcellularLocation>
    <subcellularLocation>
        <location evidence="1">Membrane</location>
        <topology evidence="1">Multi-pass membrane protein</topology>
    </subcellularLocation>
</comment>
<dbReference type="GO" id="GO:0005886">
    <property type="term" value="C:plasma membrane"/>
    <property type="evidence" value="ECO:0007669"/>
    <property type="project" value="UniProtKB-SubCell"/>
</dbReference>
<dbReference type="Gene3D" id="3.10.580.10">
    <property type="entry name" value="CBS-domain"/>
    <property type="match status" value="1"/>
</dbReference>
<dbReference type="Gene3D" id="1.10.357.20">
    <property type="entry name" value="SLC41 divalent cation transporters, integral membrane domain"/>
    <property type="match status" value="1"/>
</dbReference>
<keyword evidence="8" id="KW-0129">CBS domain</keyword>
<keyword evidence="3 9" id="KW-0813">Transport</keyword>
<evidence type="ECO:0000313" key="12">
    <source>
        <dbReference type="Proteomes" id="UP000266934"/>
    </source>
</evidence>
<organism evidence="11 12">
    <name type="scientific">Blastochloris tepida</name>
    <dbReference type="NCBI Taxonomy" id="2233851"/>
    <lineage>
        <taxon>Bacteria</taxon>
        <taxon>Pseudomonadati</taxon>
        <taxon>Pseudomonadota</taxon>
        <taxon>Alphaproteobacteria</taxon>
        <taxon>Hyphomicrobiales</taxon>
        <taxon>Blastochloridaceae</taxon>
        <taxon>Blastochloris</taxon>
    </lineage>
</organism>
<feature type="transmembrane region" description="Helical" evidence="9">
    <location>
        <begin position="339"/>
        <end position="359"/>
    </location>
</feature>
<dbReference type="GO" id="GO:0015095">
    <property type="term" value="F:magnesium ion transmembrane transporter activity"/>
    <property type="evidence" value="ECO:0007669"/>
    <property type="project" value="UniProtKB-UniRule"/>
</dbReference>
<evidence type="ECO:0000256" key="2">
    <source>
        <dbReference type="ARBA" id="ARBA00009749"/>
    </source>
</evidence>
<dbReference type="PROSITE" id="PS51371">
    <property type="entry name" value="CBS"/>
    <property type="match status" value="1"/>
</dbReference>
<comment type="subunit">
    <text evidence="9">Homodimer.</text>
</comment>
<dbReference type="EMBL" id="AP018907">
    <property type="protein sequence ID" value="BBF93022.1"/>
    <property type="molecule type" value="Genomic_DNA"/>
</dbReference>
<evidence type="ECO:0000256" key="6">
    <source>
        <dbReference type="ARBA" id="ARBA00022989"/>
    </source>
</evidence>
<keyword evidence="9" id="KW-0479">Metal-binding</keyword>
<evidence type="ECO:0000256" key="1">
    <source>
        <dbReference type="ARBA" id="ARBA00004141"/>
    </source>
</evidence>
<dbReference type="Gene3D" id="1.25.60.10">
    <property type="entry name" value="MgtE N-terminal domain-like"/>
    <property type="match status" value="1"/>
</dbReference>
<dbReference type="SMART" id="SM00924">
    <property type="entry name" value="MgtE_N"/>
    <property type="match status" value="1"/>
</dbReference>
<dbReference type="Pfam" id="PF00571">
    <property type="entry name" value="CBS"/>
    <property type="match status" value="1"/>
</dbReference>
<comment type="caution">
    <text evidence="9">Lacks conserved residue(s) required for the propagation of feature annotation.</text>
</comment>
<evidence type="ECO:0000259" key="10">
    <source>
        <dbReference type="PROSITE" id="PS51371"/>
    </source>
</evidence>
<keyword evidence="7 9" id="KW-0472">Membrane</keyword>
<keyword evidence="12" id="KW-1185">Reference proteome</keyword>
<feature type="transmembrane region" description="Helical" evidence="9">
    <location>
        <begin position="443"/>
        <end position="466"/>
    </location>
</feature>
<dbReference type="InterPro" id="IPR000644">
    <property type="entry name" value="CBS_dom"/>
</dbReference>
<keyword evidence="6 9" id="KW-1133">Transmembrane helix</keyword>
<keyword evidence="5 9" id="KW-0460">Magnesium</keyword>
<protein>
    <recommendedName>
        <fullName evidence="9">Magnesium transporter MgtE</fullName>
    </recommendedName>
</protein>
<proteinExistence type="inferred from homology"/>
<gene>
    <name evidence="11" type="ORF">BLTE_17070</name>
</gene>
<dbReference type="SUPFAM" id="SSF54631">
    <property type="entry name" value="CBS-domain pair"/>
    <property type="match status" value="1"/>
</dbReference>
<comment type="similarity">
    <text evidence="2 9">Belongs to the SLC41A transporter family.</text>
</comment>
<dbReference type="InterPro" id="IPR006669">
    <property type="entry name" value="MgtE_transporter"/>
</dbReference>
<evidence type="ECO:0000256" key="7">
    <source>
        <dbReference type="ARBA" id="ARBA00023136"/>
    </source>
</evidence>
<dbReference type="NCBIfam" id="TIGR00400">
    <property type="entry name" value="mgtE"/>
    <property type="match status" value="1"/>
</dbReference>
<feature type="transmembrane region" description="Helical" evidence="9">
    <location>
        <begin position="478"/>
        <end position="501"/>
    </location>
</feature>
<accession>A0A348G0D9</accession>
<dbReference type="SUPFAM" id="SSF161093">
    <property type="entry name" value="MgtE membrane domain-like"/>
    <property type="match status" value="1"/>
</dbReference>
<evidence type="ECO:0000256" key="4">
    <source>
        <dbReference type="ARBA" id="ARBA00022692"/>
    </source>
</evidence>
<keyword evidence="9" id="KW-1003">Cell membrane</keyword>
<evidence type="ECO:0000313" key="11">
    <source>
        <dbReference type="EMBL" id="BBF93022.1"/>
    </source>
</evidence>
<dbReference type="PANTHER" id="PTHR43773">
    <property type="entry name" value="MAGNESIUM TRANSPORTER MGTE"/>
    <property type="match status" value="1"/>
</dbReference>
<comment type="function">
    <text evidence="9">Acts as a magnesium transporter.</text>
</comment>
<dbReference type="CDD" id="cd04606">
    <property type="entry name" value="CBS_pair_Mg_transporter"/>
    <property type="match status" value="1"/>
</dbReference>
<dbReference type="AlphaFoldDB" id="A0A348G0D9"/>